<dbReference type="GO" id="GO:0046872">
    <property type="term" value="F:metal ion binding"/>
    <property type="evidence" value="ECO:0007669"/>
    <property type="project" value="UniProtKB-KW"/>
</dbReference>
<evidence type="ECO:0000313" key="9">
    <source>
        <dbReference type="EMBL" id="VAW02871.1"/>
    </source>
</evidence>
<evidence type="ECO:0000256" key="2">
    <source>
        <dbReference type="ARBA" id="ARBA00022617"/>
    </source>
</evidence>
<dbReference type="AlphaFoldDB" id="A0A3B0S9I9"/>
<dbReference type="CDD" id="cd16378">
    <property type="entry name" value="CcmH_N"/>
    <property type="match status" value="1"/>
</dbReference>
<keyword evidence="7" id="KW-1133">Transmembrane helix</keyword>
<feature type="transmembrane region" description="Helical" evidence="7">
    <location>
        <begin position="114"/>
        <end position="135"/>
    </location>
</feature>
<gene>
    <name evidence="9" type="ORF">MNBD_ALPHA01-2217</name>
</gene>
<evidence type="ECO:0000256" key="3">
    <source>
        <dbReference type="ARBA" id="ARBA00022723"/>
    </source>
</evidence>
<dbReference type="InterPro" id="IPR038297">
    <property type="entry name" value="CcmH/CycL/NrfF/Ccl2_sf"/>
</dbReference>
<comment type="similarity">
    <text evidence="1">Belongs to the CcmH/CycL/Ccl2/NrfF family.</text>
</comment>
<dbReference type="GO" id="GO:0017004">
    <property type="term" value="P:cytochrome complex assembly"/>
    <property type="evidence" value="ECO:0007669"/>
    <property type="project" value="UniProtKB-KW"/>
</dbReference>
<protein>
    <submittedName>
        <fullName evidence="9">Cytochrome c heme lyase subunit CcmL</fullName>
    </submittedName>
</protein>
<dbReference type="PANTHER" id="PTHR47870">
    <property type="entry name" value="CYTOCHROME C-TYPE BIOGENESIS PROTEIN CCMH"/>
    <property type="match status" value="1"/>
</dbReference>
<dbReference type="InterPro" id="IPR051263">
    <property type="entry name" value="C-type_cytochrome_biogenesis"/>
</dbReference>
<proteinExistence type="inferred from homology"/>
<keyword evidence="5" id="KW-0201">Cytochrome c-type biogenesis</keyword>
<evidence type="ECO:0000256" key="5">
    <source>
        <dbReference type="ARBA" id="ARBA00022748"/>
    </source>
</evidence>
<evidence type="ECO:0000256" key="4">
    <source>
        <dbReference type="ARBA" id="ARBA00022729"/>
    </source>
</evidence>
<evidence type="ECO:0000256" key="1">
    <source>
        <dbReference type="ARBA" id="ARBA00010342"/>
    </source>
</evidence>
<keyword evidence="3" id="KW-0479">Metal-binding</keyword>
<evidence type="ECO:0000259" key="8">
    <source>
        <dbReference type="Pfam" id="PF03918"/>
    </source>
</evidence>
<feature type="domain" description="CcmH/CycL/Ccl2/NrfF N-terminal" evidence="8">
    <location>
        <begin position="19"/>
        <end position="159"/>
    </location>
</feature>
<keyword evidence="4" id="KW-0732">Signal</keyword>
<dbReference type="FunFam" id="1.10.8.640:FF:000001">
    <property type="entry name" value="Cytochrome c-type biogenesis protein"/>
    <property type="match status" value="1"/>
</dbReference>
<dbReference type="Pfam" id="PF03918">
    <property type="entry name" value="CcmH"/>
    <property type="match status" value="1"/>
</dbReference>
<dbReference type="PANTHER" id="PTHR47870:SF1">
    <property type="entry name" value="CYTOCHROME C-TYPE BIOGENESIS PROTEIN CCMH"/>
    <property type="match status" value="1"/>
</dbReference>
<dbReference type="GO" id="GO:0016829">
    <property type="term" value="F:lyase activity"/>
    <property type="evidence" value="ECO:0007669"/>
    <property type="project" value="UniProtKB-KW"/>
</dbReference>
<dbReference type="Gene3D" id="1.10.8.640">
    <property type="entry name" value="Cytochrome C biogenesis protein"/>
    <property type="match status" value="1"/>
</dbReference>
<keyword evidence="6" id="KW-0408">Iron</keyword>
<keyword evidence="9" id="KW-0456">Lyase</keyword>
<evidence type="ECO:0000256" key="6">
    <source>
        <dbReference type="ARBA" id="ARBA00023004"/>
    </source>
</evidence>
<accession>A0A3B0S9I9</accession>
<dbReference type="EMBL" id="UOEJ01000165">
    <property type="protein sequence ID" value="VAW02871.1"/>
    <property type="molecule type" value="Genomic_DNA"/>
</dbReference>
<keyword evidence="7" id="KW-0472">Membrane</keyword>
<reference evidence="9" key="1">
    <citation type="submission" date="2018-06" db="EMBL/GenBank/DDBJ databases">
        <authorList>
            <person name="Zhirakovskaya E."/>
        </authorList>
    </citation>
    <scope>NUCLEOTIDE SEQUENCE</scope>
</reference>
<organism evidence="9">
    <name type="scientific">hydrothermal vent metagenome</name>
    <dbReference type="NCBI Taxonomy" id="652676"/>
    <lineage>
        <taxon>unclassified sequences</taxon>
        <taxon>metagenomes</taxon>
        <taxon>ecological metagenomes</taxon>
    </lineage>
</organism>
<keyword evidence="2" id="KW-0349">Heme</keyword>
<dbReference type="InterPro" id="IPR005616">
    <property type="entry name" value="CcmH/CycL/Ccl2/NrfF_N"/>
</dbReference>
<evidence type="ECO:0000256" key="7">
    <source>
        <dbReference type="SAM" id="Phobius"/>
    </source>
</evidence>
<keyword evidence="7" id="KW-0812">Transmembrane</keyword>
<name>A0A3B0S9I9_9ZZZZ</name>
<dbReference type="GO" id="GO:0005886">
    <property type="term" value="C:plasma membrane"/>
    <property type="evidence" value="ECO:0007669"/>
    <property type="project" value="TreeGrafter"/>
</dbReference>
<sequence>MKLQAMKLQVMKFLLIPVLFLSLSLSSYAIGVDKNRLPDPAQEEKAQYIMKQLRCLVCQNQSIVESDAELAQDLRAIVREQVAAGKTHEEILEFMTARYGDWVLLKPPFKGTTAILWLGPFILLLAGAFVVMGYVRRRPEDTRLEPLTAAEEKRLKDIMKDITKDGDR</sequence>